<dbReference type="GO" id="GO:0045132">
    <property type="term" value="P:meiotic chromosome segregation"/>
    <property type="evidence" value="ECO:0007669"/>
    <property type="project" value="InterPro"/>
</dbReference>
<feature type="compositionally biased region" description="Polar residues" evidence="9">
    <location>
        <begin position="545"/>
        <end position="558"/>
    </location>
</feature>
<evidence type="ECO:0000256" key="8">
    <source>
        <dbReference type="ARBA" id="ARBA00023328"/>
    </source>
</evidence>
<feature type="region of interest" description="Disordered" evidence="9">
    <location>
        <begin position="194"/>
        <end position="292"/>
    </location>
</feature>
<evidence type="ECO:0000256" key="7">
    <source>
        <dbReference type="ARBA" id="ARBA00023306"/>
    </source>
</evidence>
<comment type="subcellular location">
    <subcellularLocation>
        <location evidence="1">Chromosome</location>
        <location evidence="1">Centromere</location>
    </subcellularLocation>
</comment>
<evidence type="ECO:0000256" key="9">
    <source>
        <dbReference type="SAM" id="MobiDB-lite"/>
    </source>
</evidence>
<feature type="compositionally biased region" description="Low complexity" evidence="9">
    <location>
        <begin position="652"/>
        <end position="666"/>
    </location>
</feature>
<dbReference type="eggNOG" id="ENOG502SFX7">
    <property type="taxonomic scope" value="Eukaryota"/>
</dbReference>
<feature type="compositionally biased region" description="Polar residues" evidence="9">
    <location>
        <begin position="118"/>
        <end position="131"/>
    </location>
</feature>
<feature type="region of interest" description="Disordered" evidence="9">
    <location>
        <begin position="145"/>
        <end position="165"/>
    </location>
</feature>
<evidence type="ECO:0000256" key="3">
    <source>
        <dbReference type="ARBA" id="ARBA00022454"/>
    </source>
</evidence>
<keyword evidence="4" id="KW-0132">Cell division</keyword>
<keyword evidence="7" id="KW-0131">Cell cycle</keyword>
<dbReference type="Pfam" id="PF07558">
    <property type="entry name" value="Shugoshin_N"/>
    <property type="match status" value="1"/>
</dbReference>
<proteinExistence type="inferred from homology"/>
<dbReference type="GO" id="GO:0000779">
    <property type="term" value="C:condensed chromosome, centromeric region"/>
    <property type="evidence" value="ECO:0007669"/>
    <property type="project" value="UniProtKB-ARBA"/>
</dbReference>
<evidence type="ECO:0000256" key="2">
    <source>
        <dbReference type="ARBA" id="ARBA00010845"/>
    </source>
</evidence>
<dbReference type="Proteomes" id="UP000019374">
    <property type="component" value="Unassembled WGS sequence"/>
</dbReference>
<dbReference type="OrthoDB" id="5394106at2759"/>
<evidence type="ECO:0000256" key="4">
    <source>
        <dbReference type="ARBA" id="ARBA00022618"/>
    </source>
</evidence>
<dbReference type="HOGENOM" id="CLU_013723_1_1_1"/>
<feature type="compositionally biased region" description="Low complexity" evidence="9">
    <location>
        <begin position="593"/>
        <end position="618"/>
    </location>
</feature>
<evidence type="ECO:0000256" key="6">
    <source>
        <dbReference type="ARBA" id="ARBA00023054"/>
    </source>
</evidence>
<evidence type="ECO:0000259" key="11">
    <source>
        <dbReference type="Pfam" id="PF07558"/>
    </source>
</evidence>
<dbReference type="InterPro" id="IPR011515">
    <property type="entry name" value="Shugoshin_C"/>
</dbReference>
<feature type="compositionally biased region" description="Polar residues" evidence="9">
    <location>
        <begin position="406"/>
        <end position="422"/>
    </location>
</feature>
<evidence type="ECO:0000313" key="12">
    <source>
        <dbReference type="EMBL" id="EQL02073.1"/>
    </source>
</evidence>
<evidence type="ECO:0000313" key="13">
    <source>
        <dbReference type="Proteomes" id="UP000019374"/>
    </source>
</evidence>
<feature type="compositionally biased region" description="Polar residues" evidence="9">
    <location>
        <begin position="631"/>
        <end position="640"/>
    </location>
</feature>
<keyword evidence="6" id="KW-0175">Coiled coil</keyword>
<reference evidence="12 13" key="1">
    <citation type="journal article" date="2013" name="Chin. Sci. Bull.">
        <title>Genome survey uncovers the secrets of sex and lifestyle in caterpillar fungus.</title>
        <authorList>
            <person name="Hu X."/>
            <person name="Zhang Y."/>
            <person name="Xiao G."/>
            <person name="Zheng P."/>
            <person name="Xia Y."/>
            <person name="Zhang X."/>
            <person name="St Leger R.J."/>
            <person name="Liu X."/>
            <person name="Wang C."/>
        </authorList>
    </citation>
    <scope>NUCLEOTIDE SEQUENCE [LARGE SCALE GENOMIC DNA]</scope>
    <source>
        <strain evidence="13">Co18 / CGMCC 3.14243</strain>
        <tissue evidence="12">Fruit-body</tissue>
    </source>
</reference>
<dbReference type="AlphaFoldDB" id="T5AJR7"/>
<dbReference type="GO" id="GO:0051301">
    <property type="term" value="P:cell division"/>
    <property type="evidence" value="ECO:0007669"/>
    <property type="project" value="UniProtKB-KW"/>
</dbReference>
<accession>T5AJR7</accession>
<organism evidence="12 13">
    <name type="scientific">Ophiocordyceps sinensis (strain Co18 / CGMCC 3.14243)</name>
    <name type="common">Yarsagumba caterpillar fungus</name>
    <name type="synonym">Hirsutella sinensis</name>
    <dbReference type="NCBI Taxonomy" id="911162"/>
    <lineage>
        <taxon>Eukaryota</taxon>
        <taxon>Fungi</taxon>
        <taxon>Dikarya</taxon>
        <taxon>Ascomycota</taxon>
        <taxon>Pezizomycotina</taxon>
        <taxon>Sordariomycetes</taxon>
        <taxon>Hypocreomycetidae</taxon>
        <taxon>Hypocreales</taxon>
        <taxon>Ophiocordycipitaceae</taxon>
        <taxon>Ophiocordyceps</taxon>
    </lineage>
</organism>
<dbReference type="InterPro" id="IPR011516">
    <property type="entry name" value="Shugoshin_N"/>
</dbReference>
<dbReference type="Pfam" id="PF07557">
    <property type="entry name" value="Shugoshin_C"/>
    <property type="match status" value="1"/>
</dbReference>
<comment type="similarity">
    <text evidence="2">Belongs to the shugoshin family.</text>
</comment>
<feature type="domain" description="Shugoshin C-terminal" evidence="10">
    <location>
        <begin position="480"/>
        <end position="503"/>
    </location>
</feature>
<feature type="compositionally biased region" description="Basic and acidic residues" evidence="9">
    <location>
        <begin position="349"/>
        <end position="361"/>
    </location>
</feature>
<evidence type="ECO:0000256" key="5">
    <source>
        <dbReference type="ARBA" id="ARBA00022829"/>
    </source>
</evidence>
<keyword evidence="3" id="KW-0158">Chromosome</keyword>
<dbReference type="EMBL" id="KE652354">
    <property type="protein sequence ID" value="EQL02073.1"/>
    <property type="molecule type" value="Genomic_DNA"/>
</dbReference>
<dbReference type="GO" id="GO:0005634">
    <property type="term" value="C:nucleus"/>
    <property type="evidence" value="ECO:0007669"/>
    <property type="project" value="InterPro"/>
</dbReference>
<evidence type="ECO:0000259" key="10">
    <source>
        <dbReference type="Pfam" id="PF07557"/>
    </source>
</evidence>
<feature type="region of interest" description="Disordered" evidence="9">
    <location>
        <begin position="349"/>
        <end position="685"/>
    </location>
</feature>
<feature type="domain" description="Shugoshin N-terminal coiled-coil" evidence="11">
    <location>
        <begin position="16"/>
        <end position="60"/>
    </location>
</feature>
<feature type="region of interest" description="Disordered" evidence="9">
    <location>
        <begin position="112"/>
        <end position="133"/>
    </location>
</feature>
<keyword evidence="8" id="KW-0137">Centromere</keyword>
<protein>
    <submittedName>
        <fullName evidence="12">Shugoshin</fullName>
    </submittedName>
</protein>
<gene>
    <name evidence="12" type="ORF">OCS_02208</name>
</gene>
<keyword evidence="5" id="KW-0159">Chromosome partition</keyword>
<feature type="compositionally biased region" description="Low complexity" evidence="9">
    <location>
        <begin position="438"/>
        <end position="459"/>
    </location>
</feature>
<feature type="compositionally biased region" description="Pro residues" evidence="9">
    <location>
        <begin position="267"/>
        <end position="289"/>
    </location>
</feature>
<evidence type="ECO:0000256" key="1">
    <source>
        <dbReference type="ARBA" id="ARBA00004584"/>
    </source>
</evidence>
<name>T5AJR7_OPHSC</name>
<sequence>MARLNEPPVSSDIETLRRKMLRQNRDLAKSNNVRALRIRDLENECACILSENLELRSRILGLEKQIQDSDARRIADHALAIKAKLESQLTEWGALIAGLGLEPPIKRLSPRIGKSTRQRMSFSANRPSPSQRRLRDVARDIEELGHISEGKSCPRRSMKYAPPMTPEVPSVLTPLSLSSPEQILALRSEADWADWTDSPELGPPPISKFIDEDPVKVDSPSRLTEPEIAQEASPRHRTEPPVSFPSPRLFSPHADSAQVYKTTELSPPSPSPSPKITRPPPVHQQPETPPDTLAFQQIVKTGSKRKLGVREDIENIPIQPVAVDNQASEAATEKLFIQDRAIGKNLKELTSARKDDREGKGVHLNVRKPLAAKSTNDDFRSPKKMGKPAATDVLSTSKVYPAKPKTSGSRTKPKGKNNSSSKAAVAPEPEISPPSPMEPAVRLSEPPMLSPSSPEPILSDNAHRGDTPPPPDISSKGEASRPGRRNRAAISYAEPNLRDKMRRPGKKLYDAVAGESKHSRPSSGQAETPAPEPQQMKRDSPAGESWQTLPAASAQTVAPESDGAPPSPLAGKSSPSQHTLPDSVVTDRRRRPSSMSSRAADPADAGTAGEEAGASTNADTSGSGDVDVYEFTSSSPQADTEQAVESKRTTRRQTVSSRRVSAAGDSDSGGGARERNSARRRSMLV</sequence>